<reference evidence="2" key="1">
    <citation type="submission" date="2020-04" db="EMBL/GenBank/DDBJ databases">
        <authorList>
            <person name="Zhang T."/>
        </authorList>
    </citation>
    <scope>NUCLEOTIDE SEQUENCE</scope>
    <source>
        <strain evidence="2">HKST-UBA02</strain>
    </source>
</reference>
<evidence type="ECO:0000313" key="3">
    <source>
        <dbReference type="Proteomes" id="UP000739538"/>
    </source>
</evidence>
<evidence type="ECO:0000313" key="2">
    <source>
        <dbReference type="EMBL" id="MCA9759067.1"/>
    </source>
</evidence>
<accession>A0A956SFQ9</accession>
<reference evidence="2" key="2">
    <citation type="journal article" date="2021" name="Microbiome">
        <title>Successional dynamics and alternative stable states in a saline activated sludge microbial community over 9 years.</title>
        <authorList>
            <person name="Wang Y."/>
            <person name="Ye J."/>
            <person name="Ju F."/>
            <person name="Liu L."/>
            <person name="Boyd J.A."/>
            <person name="Deng Y."/>
            <person name="Parks D.H."/>
            <person name="Jiang X."/>
            <person name="Yin X."/>
            <person name="Woodcroft B.J."/>
            <person name="Tyson G.W."/>
            <person name="Hugenholtz P."/>
            <person name="Polz M.F."/>
            <person name="Zhang T."/>
        </authorList>
    </citation>
    <scope>NUCLEOTIDE SEQUENCE</scope>
    <source>
        <strain evidence="2">HKST-UBA02</strain>
    </source>
</reference>
<protein>
    <recommendedName>
        <fullName evidence="4">Cellobiose phosphorylase</fullName>
    </recommendedName>
</protein>
<name>A0A956SFQ9_UNCEI</name>
<dbReference type="AlphaFoldDB" id="A0A956SFQ9"/>
<feature type="compositionally biased region" description="Basic and acidic residues" evidence="1">
    <location>
        <begin position="979"/>
        <end position="1009"/>
    </location>
</feature>
<proteinExistence type="predicted"/>
<organism evidence="2 3">
    <name type="scientific">Eiseniibacteriota bacterium</name>
    <dbReference type="NCBI Taxonomy" id="2212470"/>
    <lineage>
        <taxon>Bacteria</taxon>
        <taxon>Candidatus Eiseniibacteriota</taxon>
    </lineage>
</organism>
<gene>
    <name evidence="2" type="ORF">KDA27_24960</name>
</gene>
<feature type="region of interest" description="Disordered" evidence="1">
    <location>
        <begin position="977"/>
        <end position="1009"/>
    </location>
</feature>
<evidence type="ECO:0000256" key="1">
    <source>
        <dbReference type="SAM" id="MobiDB-lite"/>
    </source>
</evidence>
<comment type="caution">
    <text evidence="2">The sequence shown here is derived from an EMBL/GenBank/DDBJ whole genome shotgun (WGS) entry which is preliminary data.</text>
</comment>
<dbReference type="Proteomes" id="UP000739538">
    <property type="component" value="Unassembled WGS sequence"/>
</dbReference>
<evidence type="ECO:0008006" key="4">
    <source>
        <dbReference type="Google" id="ProtNLM"/>
    </source>
</evidence>
<sequence length="1184" mass="132668">MSGIVPSEVQSRSKSSPSFVERGGDTFYRIDAFDQMPPFLVNLPSDTDIWMFLSSAGGITAGRVSAEQSLFPYETVDRLHRAHSHTGAITLVRTRSATGLPPWEPLTEDAGRRFHLTRTLYKNTTGNVLVFEETNHDLGLLYEQSWSSCDEFGIVRTVRLQNVSSTPVRIEVLDGLRNILPYGVPLSLYQTSSYLVDAYKRADLDPASGLGIYSLTARIVDRPEASEVLRANAVWCHGLDVESVSLSDDAIVTFRQGGTPRTTFECLGRQGCYLVASREIDIDPGSSIQWRVLADTALDHEDLARLRSKARAPETLDREIDQALLSARDNLRRIVASSDGLQRSADTEATAHHFTSVLFNEMRGGVFARNHTIPREDFRRFVETRNRAAGSRMDALVDSLPPDGSVDALVHASRDTGDPDSIRLALEYLPLYFGRRHGDPSRPWNRFELRMKGEHGGRVLHYEGNWRDIFQNWDALSLSFPRFLPSFIAKFVNASTVDGFNPYRLSRSGFEWEVPDPDDPWSCIGYWGDHQVAYLLRFLETLQAYAPGTLAQMAGEQVFAYADVPYRIAPYSRIVQNPRDTIDYDLEHAESVFQRIEEIGSDGGLVRDADGGVYHVTLLEKLLVPALSKLSNLVPDGGIWMNTQRPEWNDANNALAGFGLSVVTLCYLRRYLTAVDRLVQTLEEDRRGREWRVSVEVVDWLRGISEALRPSDDEPDARAYSCTSRRELLDRLGASFEQYRHRVYEAGFSGQSVLDLEEVRVLCRRGRTIIDRSIRANRREDGLYHSYNILEFAPDGGIEIRRLPEMLEGQVAVLNSGLVEPNEASVIVARLFSSRLFSPEKGTFLLYPDRRLPSFLERNVVPEQDADTIPLLTGLLEAGDELLVLRDAEGVVRFHADLSRLVDVEVRLDELARKAQWTDAVTRDRGAVRDLFDRVFGHSSYTGRSGAMYGFEGLGCVYWHMVSKLLLAVADQATAAVESNRRESTSDKRGRDSTMERVGHESTMESVGHESTAKRLIEGYYRIRSGFGYERSARDFGAFPTDPYSHTPRNGGAAQPGMTGQVKEDILTRFRELGVQVEDGRLSFRPVLLRRSELASGGGNFEYFGVDGETRTLAVPKRGLAFTLCQVPVVYEDADRPWIRLTHSNGEVTQTDGTTLGEETSQAVFGRDGSVTRIHVGVPSSALR</sequence>
<dbReference type="EMBL" id="JAGQHS010000258">
    <property type="protein sequence ID" value="MCA9759067.1"/>
    <property type="molecule type" value="Genomic_DNA"/>
</dbReference>